<sequence>MIPRVDGRTMPNNATVPIPGTETWSFVASSAAITAGSASPVAENNPARAPGFVVKYSGSPGGLGGHRRRHLAGQLHAALLPDSDR</sequence>
<protein>
    <submittedName>
        <fullName evidence="1">Uncharacterized protein</fullName>
    </submittedName>
</protein>
<proteinExistence type="predicted"/>
<accession>A0A066U8Y0</accession>
<name>A0A066U8Y0_9PSEU</name>
<comment type="caution">
    <text evidence="1">The sequence shown here is derived from an EMBL/GenBank/DDBJ whole genome shotgun (WGS) entry which is preliminary data.</text>
</comment>
<dbReference type="AlphaFoldDB" id="A0A066U8Y0"/>
<evidence type="ECO:0000313" key="1">
    <source>
        <dbReference type="EMBL" id="KDN22307.1"/>
    </source>
</evidence>
<evidence type="ECO:0000313" key="2">
    <source>
        <dbReference type="Proteomes" id="UP000027345"/>
    </source>
</evidence>
<gene>
    <name evidence="1" type="ORF">DV20_10360</name>
</gene>
<keyword evidence="2" id="KW-1185">Reference proteome</keyword>
<dbReference type="Proteomes" id="UP000027345">
    <property type="component" value="Unassembled WGS sequence"/>
</dbReference>
<organism evidence="1 2">
    <name type="scientific">Amycolatopsis rifamycinica</name>
    <dbReference type="NCBI Taxonomy" id="287986"/>
    <lineage>
        <taxon>Bacteria</taxon>
        <taxon>Bacillati</taxon>
        <taxon>Actinomycetota</taxon>
        <taxon>Actinomycetes</taxon>
        <taxon>Pseudonocardiales</taxon>
        <taxon>Pseudonocardiaceae</taxon>
        <taxon>Amycolatopsis</taxon>
    </lineage>
</organism>
<dbReference type="EMBL" id="JMQI01000021">
    <property type="protein sequence ID" value="KDN22307.1"/>
    <property type="molecule type" value="Genomic_DNA"/>
</dbReference>
<reference evidence="1 2" key="1">
    <citation type="submission" date="2014-05" db="EMBL/GenBank/DDBJ databases">
        <title>Draft genome sequence of Amycolatopsis rifamycinica DSM 46095.</title>
        <authorList>
            <person name="Lal R."/>
            <person name="Saxena A."/>
            <person name="Kumari R."/>
            <person name="Mukherjee U."/>
            <person name="Singh P."/>
            <person name="Sangwan N."/>
            <person name="Mahato N.K."/>
        </authorList>
    </citation>
    <scope>NUCLEOTIDE SEQUENCE [LARGE SCALE GENOMIC DNA]</scope>
    <source>
        <strain evidence="1 2">DSM 46095</strain>
    </source>
</reference>
<dbReference type="STRING" id="287986.DV20_10360"/>